<comment type="caution">
    <text evidence="3">The sequence shown here is derived from an EMBL/GenBank/DDBJ whole genome shotgun (WGS) entry which is preliminary data.</text>
</comment>
<reference evidence="3 4" key="1">
    <citation type="submission" date="2020-08" db="EMBL/GenBank/DDBJ databases">
        <title>Sequencing the genomes of 1000 actinobacteria strains.</title>
        <authorList>
            <person name="Klenk H.-P."/>
        </authorList>
    </citation>
    <scope>NUCLEOTIDE SEQUENCE [LARGE SCALE GENOMIC DNA]</scope>
    <source>
        <strain evidence="3 4">DSM 45362</strain>
    </source>
</reference>
<feature type="region of interest" description="Disordered" evidence="1">
    <location>
        <begin position="1"/>
        <end position="33"/>
    </location>
</feature>
<protein>
    <submittedName>
        <fullName evidence="3">Uncharacterized protein</fullName>
    </submittedName>
</protein>
<evidence type="ECO:0000313" key="4">
    <source>
        <dbReference type="Proteomes" id="UP000587527"/>
    </source>
</evidence>
<keyword evidence="4" id="KW-1185">Reference proteome</keyword>
<accession>A0A841BNN4</accession>
<sequence>MSTHRDTLRALTEARPARLDPDTPPVDPSTITAYPRDSREAARHLPTRRLVLAGGALAAVAAVGVTVAVRPGTAPPRSGTGPGTSAVAAPTSAADWLLVAAESSATAAHRSGRYWVLRHEEGGRDRPALVVEQWLATVDRLASTAYFRDPAGGTWTPRAMRGHTAANNFLLAGEGRSARTLAALPARPDQLRTALLAWYARTGHLDGDQSEFLFYCASALVLNLPVGPEIRSAAYRMLAGVPGITALGRVTDATGRTGVAVAISHRGDGGALGQTRLIIDPATGTALAEERWTDGVRSSYTALLAAGWSDADLPDAADLH</sequence>
<name>A0A841BNN4_9ACTN</name>
<evidence type="ECO:0000313" key="3">
    <source>
        <dbReference type="EMBL" id="MBB5868809.1"/>
    </source>
</evidence>
<feature type="transmembrane region" description="Helical" evidence="2">
    <location>
        <begin position="50"/>
        <end position="69"/>
    </location>
</feature>
<organism evidence="3 4">
    <name type="scientific">Allocatelliglobosispora scoriae</name>
    <dbReference type="NCBI Taxonomy" id="643052"/>
    <lineage>
        <taxon>Bacteria</taxon>
        <taxon>Bacillati</taxon>
        <taxon>Actinomycetota</taxon>
        <taxon>Actinomycetes</taxon>
        <taxon>Micromonosporales</taxon>
        <taxon>Micromonosporaceae</taxon>
        <taxon>Allocatelliglobosispora</taxon>
    </lineage>
</organism>
<gene>
    <name evidence="3" type="ORF">F4553_002188</name>
</gene>
<dbReference type="Proteomes" id="UP000587527">
    <property type="component" value="Unassembled WGS sequence"/>
</dbReference>
<dbReference type="AlphaFoldDB" id="A0A841BNN4"/>
<dbReference type="NCBIfam" id="NF038083">
    <property type="entry name" value="CU044_5270_fam"/>
    <property type="match status" value="1"/>
</dbReference>
<keyword evidence="2" id="KW-0812">Transmembrane</keyword>
<dbReference type="EMBL" id="JACHMN010000002">
    <property type="protein sequence ID" value="MBB5868809.1"/>
    <property type="molecule type" value="Genomic_DNA"/>
</dbReference>
<evidence type="ECO:0000256" key="2">
    <source>
        <dbReference type="SAM" id="Phobius"/>
    </source>
</evidence>
<evidence type="ECO:0000256" key="1">
    <source>
        <dbReference type="SAM" id="MobiDB-lite"/>
    </source>
</evidence>
<dbReference type="InterPro" id="IPR047789">
    <property type="entry name" value="CU044_5270-like"/>
</dbReference>
<proteinExistence type="predicted"/>
<dbReference type="RefSeq" id="WP_184835014.1">
    <property type="nucleotide sequence ID" value="NZ_JACHMN010000002.1"/>
</dbReference>
<keyword evidence="2" id="KW-1133">Transmembrane helix</keyword>
<keyword evidence="2" id="KW-0472">Membrane</keyword>